<name>A0A517VV37_9PLAN</name>
<sequence length="147" mass="16104">MVDSNRNIDMVRESARHTQDQVVPPLNIHQKKHGSGHGGDVHDETLESGNFGKHNIPTAYDYAVAKAVQSVAQTTAVAIQDAANLMRNISTEETVAIGVAMAKWIAEPEKVMYEKVINKSLDTIKETAKAFKEIGDSAVHVLQQLDQ</sequence>
<organism evidence="2 3">
    <name type="scientific">Gimesia aquarii</name>
    <dbReference type="NCBI Taxonomy" id="2527964"/>
    <lineage>
        <taxon>Bacteria</taxon>
        <taxon>Pseudomonadati</taxon>
        <taxon>Planctomycetota</taxon>
        <taxon>Planctomycetia</taxon>
        <taxon>Planctomycetales</taxon>
        <taxon>Planctomycetaceae</taxon>
        <taxon>Gimesia</taxon>
    </lineage>
</organism>
<gene>
    <name evidence="2" type="ORF">V144x_23090</name>
</gene>
<dbReference type="AlphaFoldDB" id="A0A517VV37"/>
<evidence type="ECO:0008006" key="4">
    <source>
        <dbReference type="Google" id="ProtNLM"/>
    </source>
</evidence>
<feature type="region of interest" description="Disordered" evidence="1">
    <location>
        <begin position="28"/>
        <end position="50"/>
    </location>
</feature>
<evidence type="ECO:0000313" key="3">
    <source>
        <dbReference type="Proteomes" id="UP000318704"/>
    </source>
</evidence>
<dbReference type="KEGG" id="gaw:V144x_23090"/>
<accession>A0A517VV37</accession>
<dbReference type="RefSeq" id="WP_144985247.1">
    <property type="nucleotide sequence ID" value="NZ_CP037920.1"/>
</dbReference>
<evidence type="ECO:0000256" key="1">
    <source>
        <dbReference type="SAM" id="MobiDB-lite"/>
    </source>
</evidence>
<reference evidence="2 3" key="1">
    <citation type="submission" date="2019-03" db="EMBL/GenBank/DDBJ databases">
        <title>Deep-cultivation of Planctomycetes and their phenomic and genomic characterization uncovers novel biology.</title>
        <authorList>
            <person name="Wiegand S."/>
            <person name="Jogler M."/>
            <person name="Boedeker C."/>
            <person name="Pinto D."/>
            <person name="Vollmers J."/>
            <person name="Rivas-Marin E."/>
            <person name="Kohn T."/>
            <person name="Peeters S.H."/>
            <person name="Heuer A."/>
            <person name="Rast P."/>
            <person name="Oberbeckmann S."/>
            <person name="Bunk B."/>
            <person name="Jeske O."/>
            <person name="Meyerdierks A."/>
            <person name="Storesund J.E."/>
            <person name="Kallscheuer N."/>
            <person name="Luecker S."/>
            <person name="Lage O.M."/>
            <person name="Pohl T."/>
            <person name="Merkel B.J."/>
            <person name="Hornburger P."/>
            <person name="Mueller R.-W."/>
            <person name="Bruemmer F."/>
            <person name="Labrenz M."/>
            <person name="Spormann A.M."/>
            <person name="Op den Camp H."/>
            <person name="Overmann J."/>
            <person name="Amann R."/>
            <person name="Jetten M.S.M."/>
            <person name="Mascher T."/>
            <person name="Medema M.H."/>
            <person name="Devos D.P."/>
            <person name="Kaster A.-K."/>
            <person name="Ovreas L."/>
            <person name="Rohde M."/>
            <person name="Galperin M.Y."/>
            <person name="Jogler C."/>
        </authorList>
    </citation>
    <scope>NUCLEOTIDE SEQUENCE [LARGE SCALE GENOMIC DNA]</scope>
    <source>
        <strain evidence="2 3">V144</strain>
    </source>
</reference>
<protein>
    <recommendedName>
        <fullName evidence="4">Phasin protein</fullName>
    </recommendedName>
</protein>
<dbReference type="Proteomes" id="UP000318704">
    <property type="component" value="Chromosome"/>
</dbReference>
<evidence type="ECO:0000313" key="2">
    <source>
        <dbReference type="EMBL" id="QDT96851.1"/>
    </source>
</evidence>
<dbReference type="EMBL" id="CP037920">
    <property type="protein sequence ID" value="QDT96851.1"/>
    <property type="molecule type" value="Genomic_DNA"/>
</dbReference>
<proteinExistence type="predicted"/>